<reference evidence="1" key="1">
    <citation type="submission" date="2014-07" db="EMBL/GenBank/DDBJ databases">
        <authorList>
            <person name="Monot Marc"/>
        </authorList>
    </citation>
    <scope>NUCLEOTIDE SEQUENCE</scope>
</reference>
<dbReference type="RefSeq" id="WP_021435040.1">
    <property type="nucleotide sequence ID" value="NZ_CAADAL010000019.1"/>
</dbReference>
<sequence>MLEEEKDIEDELIEEIVTIIKKLDLNKDRRTLLMIKWYILGMLK</sequence>
<name>A0A069AI72_CLODI</name>
<accession>A0A069AI72</accession>
<organism evidence="1">
    <name type="scientific">Clostridioides difficile</name>
    <name type="common">Peptoclostridium difficile</name>
    <dbReference type="NCBI Taxonomy" id="1496"/>
    <lineage>
        <taxon>Bacteria</taxon>
        <taxon>Bacillati</taxon>
        <taxon>Bacillota</taxon>
        <taxon>Clostridia</taxon>
        <taxon>Peptostreptococcales</taxon>
        <taxon>Peptostreptococcaceae</taxon>
        <taxon>Clostridioides</taxon>
    </lineage>
</organism>
<gene>
    <name evidence="1" type="ORF">BN1096_840013</name>
</gene>
<dbReference type="AlphaFoldDB" id="A0A069AI72"/>
<proteinExistence type="predicted"/>
<protein>
    <submittedName>
        <fullName evidence="1">Uncharacterized protein</fullName>
    </submittedName>
</protein>
<evidence type="ECO:0000313" key="1">
    <source>
        <dbReference type="EMBL" id="CDS90403.1"/>
    </source>
</evidence>
<dbReference type="EMBL" id="LK932540">
    <property type="protein sequence ID" value="CDS90403.1"/>
    <property type="molecule type" value="Genomic_DNA"/>
</dbReference>